<keyword evidence="4 9" id="KW-0812">Transmembrane</keyword>
<evidence type="ECO:0000259" key="10">
    <source>
        <dbReference type="PROSITE" id="PS50893"/>
    </source>
</evidence>
<evidence type="ECO:0000256" key="3">
    <source>
        <dbReference type="ARBA" id="ARBA00022475"/>
    </source>
</evidence>
<accession>A0A0C7R4E0</accession>
<dbReference type="GO" id="GO:0005524">
    <property type="term" value="F:ATP binding"/>
    <property type="evidence" value="ECO:0007669"/>
    <property type="project" value="UniProtKB-KW"/>
</dbReference>
<dbReference type="Pfam" id="PF00005">
    <property type="entry name" value="ABC_tran"/>
    <property type="match status" value="1"/>
</dbReference>
<dbReference type="FunFam" id="3.40.50.300:FF:000221">
    <property type="entry name" value="Multidrug ABC transporter ATP-binding protein"/>
    <property type="match status" value="1"/>
</dbReference>
<proteinExistence type="predicted"/>
<dbReference type="EMBL" id="CEKZ01000003">
    <property type="protein sequence ID" value="CEQ03690.1"/>
    <property type="molecule type" value="Genomic_DNA"/>
</dbReference>
<dbReference type="GO" id="GO:0005886">
    <property type="term" value="C:plasma membrane"/>
    <property type="evidence" value="ECO:0007669"/>
    <property type="project" value="UniProtKB-SubCell"/>
</dbReference>
<feature type="transmembrane region" description="Helical" evidence="9">
    <location>
        <begin position="63"/>
        <end position="82"/>
    </location>
</feature>
<evidence type="ECO:0000256" key="9">
    <source>
        <dbReference type="SAM" id="Phobius"/>
    </source>
</evidence>
<feature type="transmembrane region" description="Helical" evidence="9">
    <location>
        <begin position="283"/>
        <end position="303"/>
    </location>
</feature>
<comment type="subcellular location">
    <subcellularLocation>
        <location evidence="1">Cell membrane</location>
        <topology evidence="1">Multi-pass membrane protein</topology>
    </subcellularLocation>
</comment>
<keyword evidence="8 9" id="KW-0472">Membrane</keyword>
<evidence type="ECO:0000256" key="7">
    <source>
        <dbReference type="ARBA" id="ARBA00022989"/>
    </source>
</evidence>
<dbReference type="PANTHER" id="PTHR43394">
    <property type="entry name" value="ATP-DEPENDENT PERMEASE MDL1, MITOCHONDRIAL"/>
    <property type="match status" value="1"/>
</dbReference>
<dbReference type="AlphaFoldDB" id="A0A0C7R4E0"/>
<reference evidence="12 13" key="1">
    <citation type="submission" date="2015-01" db="EMBL/GenBank/DDBJ databases">
        <authorList>
            <person name="Aslett A.Martin."/>
            <person name="De Silva Nishadi"/>
        </authorList>
    </citation>
    <scope>NUCLEOTIDE SEQUENCE [LARGE SCALE GENOMIC DNA]</scope>
    <source>
        <strain evidence="12 13">R28058</strain>
    </source>
</reference>
<keyword evidence="7 9" id="KW-1133">Transmembrane helix</keyword>
<keyword evidence="2" id="KW-0813">Transport</keyword>
<dbReference type="PROSITE" id="PS50929">
    <property type="entry name" value="ABC_TM1F"/>
    <property type="match status" value="1"/>
</dbReference>
<dbReference type="RefSeq" id="WP_330373397.1">
    <property type="nucleotide sequence ID" value="NZ_CEKZ01000003.1"/>
</dbReference>
<dbReference type="Pfam" id="PF00664">
    <property type="entry name" value="ABC_membrane"/>
    <property type="match status" value="1"/>
</dbReference>
<dbReference type="GO" id="GO:0015421">
    <property type="term" value="F:ABC-type oligopeptide transporter activity"/>
    <property type="evidence" value="ECO:0007669"/>
    <property type="project" value="TreeGrafter"/>
</dbReference>
<evidence type="ECO:0000313" key="12">
    <source>
        <dbReference type="EMBL" id="CEQ03690.1"/>
    </source>
</evidence>
<feature type="transmembrane region" description="Helical" evidence="9">
    <location>
        <begin position="138"/>
        <end position="161"/>
    </location>
</feature>
<dbReference type="InterPro" id="IPR039421">
    <property type="entry name" value="Type_1_exporter"/>
</dbReference>
<dbReference type="InterPro" id="IPR003439">
    <property type="entry name" value="ABC_transporter-like_ATP-bd"/>
</dbReference>
<evidence type="ECO:0000256" key="4">
    <source>
        <dbReference type="ARBA" id="ARBA00022692"/>
    </source>
</evidence>
<dbReference type="SMART" id="SM00382">
    <property type="entry name" value="AAA"/>
    <property type="match status" value="1"/>
</dbReference>
<dbReference type="InterPro" id="IPR011527">
    <property type="entry name" value="ABC1_TM_dom"/>
</dbReference>
<dbReference type="SUPFAM" id="SSF52540">
    <property type="entry name" value="P-loop containing nucleoside triphosphate hydrolases"/>
    <property type="match status" value="1"/>
</dbReference>
<evidence type="ECO:0000256" key="8">
    <source>
        <dbReference type="ARBA" id="ARBA00023136"/>
    </source>
</evidence>
<evidence type="ECO:0000256" key="6">
    <source>
        <dbReference type="ARBA" id="ARBA00022840"/>
    </source>
</evidence>
<evidence type="ECO:0000256" key="1">
    <source>
        <dbReference type="ARBA" id="ARBA00004651"/>
    </source>
</evidence>
<organism evidence="12 13">
    <name type="scientific">Paraclostridium sordellii</name>
    <name type="common">Clostridium sordellii</name>
    <dbReference type="NCBI Taxonomy" id="1505"/>
    <lineage>
        <taxon>Bacteria</taxon>
        <taxon>Bacillati</taxon>
        <taxon>Bacillota</taxon>
        <taxon>Clostridia</taxon>
        <taxon>Peptostreptococcales</taxon>
        <taxon>Peptostreptococcaceae</taxon>
        <taxon>Paraclostridium</taxon>
    </lineage>
</organism>
<dbReference type="PANTHER" id="PTHR43394:SF1">
    <property type="entry name" value="ATP-BINDING CASSETTE SUB-FAMILY B MEMBER 10, MITOCHONDRIAL"/>
    <property type="match status" value="1"/>
</dbReference>
<dbReference type="InterPro" id="IPR003593">
    <property type="entry name" value="AAA+_ATPase"/>
</dbReference>
<dbReference type="Gene3D" id="1.20.1560.10">
    <property type="entry name" value="ABC transporter type 1, transmembrane domain"/>
    <property type="match status" value="1"/>
</dbReference>
<dbReference type="InterPro" id="IPR017871">
    <property type="entry name" value="ABC_transporter-like_CS"/>
</dbReference>
<dbReference type="PROSITE" id="PS00211">
    <property type="entry name" value="ABC_TRANSPORTER_1"/>
    <property type="match status" value="1"/>
</dbReference>
<dbReference type="SUPFAM" id="SSF90123">
    <property type="entry name" value="ABC transporter transmembrane region"/>
    <property type="match status" value="1"/>
</dbReference>
<keyword evidence="3" id="KW-1003">Cell membrane</keyword>
<feature type="domain" description="ABC transmembrane type-1" evidence="11">
    <location>
        <begin position="29"/>
        <end position="312"/>
    </location>
</feature>
<feature type="transmembrane region" description="Helical" evidence="9">
    <location>
        <begin position="167"/>
        <end position="186"/>
    </location>
</feature>
<gene>
    <name evidence="12" type="ORF">R28058_14231</name>
</gene>
<keyword evidence="6 12" id="KW-0067">ATP-binding</keyword>
<sequence>MSSKTQRLSGGKIMFRLIKILKPLVPVMIVTITFGVLGFLAATAITTFGAIAMGDILGIEMNYSFSTATKIIIGCAIFRGILRYIEQYSGHFIAFKILAILRDKVYKALRKLAPAKLESKEKGNLISIITSDIELLEVFYAHTIAPIAIAILTSSIIAFVLYKINPYFGLIGLIFYTIVGCIIPVLSSKLGSEAGFEYRNEFGKTNSFLLDSLRGIKEILLFGQGEERLKAINDNSENLNKKLKIIKGHEGLIRALTDITIMIAILITLYVGVNLYINETINLGQVIVALVLLASSFGPTVALSNLSNNLMHTFACAQRLFDVLDEEPAVKEVTGEDSLNMNTIDISDLEFKYKDREEVLLKDVNLNIKSGEKIAIIGESGSGKSTLLKLIMRFWDVEKGSIEIDNKNIKNIPTKSLRKGQSLVSQETFLFNDTIENNIKIGKVDASKEEVIQACKKASIHDFIKTLPKGYETNVGEIGSNLSSGEKQRLGIARAFLHDSQVLILDEPTSNLDTLNEAQILKSIKNECSNKTIIMVSHRKSSTAICDRKLYVKNNTLKFNI</sequence>
<dbReference type="InterPro" id="IPR036640">
    <property type="entry name" value="ABC1_TM_sf"/>
</dbReference>
<protein>
    <submittedName>
        <fullName evidence="12">ABC transporter ATP-binding/permease</fullName>
    </submittedName>
</protein>
<feature type="domain" description="ABC transporter" evidence="10">
    <location>
        <begin position="344"/>
        <end position="561"/>
    </location>
</feature>
<evidence type="ECO:0000256" key="2">
    <source>
        <dbReference type="ARBA" id="ARBA00022448"/>
    </source>
</evidence>
<dbReference type="Proteomes" id="UP000049127">
    <property type="component" value="Unassembled WGS sequence"/>
</dbReference>
<feature type="transmembrane region" description="Helical" evidence="9">
    <location>
        <begin position="251"/>
        <end position="277"/>
    </location>
</feature>
<dbReference type="InterPro" id="IPR027417">
    <property type="entry name" value="P-loop_NTPase"/>
</dbReference>
<keyword evidence="5" id="KW-0547">Nucleotide-binding</keyword>
<dbReference type="PROSITE" id="PS50893">
    <property type="entry name" value="ABC_TRANSPORTER_2"/>
    <property type="match status" value="1"/>
</dbReference>
<dbReference type="Gene3D" id="3.40.50.300">
    <property type="entry name" value="P-loop containing nucleotide triphosphate hydrolases"/>
    <property type="match status" value="1"/>
</dbReference>
<evidence type="ECO:0000259" key="11">
    <source>
        <dbReference type="PROSITE" id="PS50929"/>
    </source>
</evidence>
<evidence type="ECO:0000313" key="13">
    <source>
        <dbReference type="Proteomes" id="UP000049127"/>
    </source>
</evidence>
<name>A0A0C7R4E0_PARSO</name>
<evidence type="ECO:0000256" key="5">
    <source>
        <dbReference type="ARBA" id="ARBA00022741"/>
    </source>
</evidence>
<dbReference type="GO" id="GO:0016887">
    <property type="term" value="F:ATP hydrolysis activity"/>
    <property type="evidence" value="ECO:0007669"/>
    <property type="project" value="InterPro"/>
</dbReference>
<feature type="transmembrane region" description="Helical" evidence="9">
    <location>
        <begin position="21"/>
        <end position="51"/>
    </location>
</feature>